<protein>
    <submittedName>
        <fullName evidence="5">Transcriptional regulator</fullName>
    </submittedName>
</protein>
<keyword evidence="2" id="KW-0238">DNA-binding</keyword>
<dbReference type="STRING" id="871325.SAMN05444349_106124"/>
<dbReference type="CDD" id="cd06170">
    <property type="entry name" value="LuxR_C_like"/>
    <property type="match status" value="1"/>
</dbReference>
<dbReference type="OrthoDB" id="965844at2"/>
<gene>
    <name evidence="5" type="ORF">SAMN05444349_106124</name>
</gene>
<dbReference type="Gene3D" id="1.10.10.10">
    <property type="entry name" value="Winged helix-like DNA-binding domain superfamily/Winged helix DNA-binding domain"/>
    <property type="match status" value="1"/>
</dbReference>
<reference evidence="5 6" key="1">
    <citation type="submission" date="2016-11" db="EMBL/GenBank/DDBJ databases">
        <authorList>
            <person name="Jaros S."/>
            <person name="Januszkiewicz K."/>
            <person name="Wedrychowicz H."/>
        </authorList>
    </citation>
    <scope>NUCLEOTIDE SEQUENCE [LARGE SCALE GENOMIC DNA]</scope>
    <source>
        <strain evidence="5 6">DSM 26883</strain>
    </source>
</reference>
<accession>A0A1M4WJH4</accession>
<dbReference type="SMART" id="SM00421">
    <property type="entry name" value="HTH_LUXR"/>
    <property type="match status" value="1"/>
</dbReference>
<dbReference type="SUPFAM" id="SSF46894">
    <property type="entry name" value="C-terminal effector domain of the bipartite response regulators"/>
    <property type="match status" value="1"/>
</dbReference>
<keyword evidence="6" id="KW-1185">Reference proteome</keyword>
<dbReference type="PANTHER" id="PTHR44688">
    <property type="entry name" value="DNA-BINDING TRANSCRIPTIONAL ACTIVATOR DEVR_DOSR"/>
    <property type="match status" value="1"/>
</dbReference>
<evidence type="ECO:0000256" key="3">
    <source>
        <dbReference type="ARBA" id="ARBA00023163"/>
    </source>
</evidence>
<dbReference type="PANTHER" id="PTHR44688:SF16">
    <property type="entry name" value="DNA-BINDING TRANSCRIPTIONAL ACTIVATOR DEVR_DOSR"/>
    <property type="match status" value="1"/>
</dbReference>
<dbReference type="GO" id="GO:0003677">
    <property type="term" value="F:DNA binding"/>
    <property type="evidence" value="ECO:0007669"/>
    <property type="project" value="UniProtKB-KW"/>
</dbReference>
<name>A0A1M4WJH4_9BACE</name>
<keyword evidence="1" id="KW-0805">Transcription regulation</keyword>
<feature type="domain" description="HTH luxR-type" evidence="4">
    <location>
        <begin position="190"/>
        <end position="255"/>
    </location>
</feature>
<dbReference type="EMBL" id="FQVD01000006">
    <property type="protein sequence ID" value="SHE81347.1"/>
    <property type="molecule type" value="Genomic_DNA"/>
</dbReference>
<dbReference type="InterPro" id="IPR016032">
    <property type="entry name" value="Sig_transdc_resp-reg_C-effctor"/>
</dbReference>
<organism evidence="5 6">
    <name type="scientific">Bacteroides faecichinchillae</name>
    <dbReference type="NCBI Taxonomy" id="871325"/>
    <lineage>
        <taxon>Bacteria</taxon>
        <taxon>Pseudomonadati</taxon>
        <taxon>Bacteroidota</taxon>
        <taxon>Bacteroidia</taxon>
        <taxon>Bacteroidales</taxon>
        <taxon>Bacteroidaceae</taxon>
        <taxon>Bacteroides</taxon>
    </lineage>
</organism>
<evidence type="ECO:0000313" key="6">
    <source>
        <dbReference type="Proteomes" id="UP000184436"/>
    </source>
</evidence>
<dbReference type="PRINTS" id="PR00038">
    <property type="entry name" value="HTHLUXR"/>
</dbReference>
<dbReference type="GO" id="GO:0006355">
    <property type="term" value="P:regulation of DNA-templated transcription"/>
    <property type="evidence" value="ECO:0007669"/>
    <property type="project" value="InterPro"/>
</dbReference>
<dbReference type="Pfam" id="PF00196">
    <property type="entry name" value="GerE"/>
    <property type="match status" value="1"/>
</dbReference>
<proteinExistence type="predicted"/>
<dbReference type="Gene3D" id="3.30.450.20">
    <property type="entry name" value="PAS domain"/>
    <property type="match status" value="1"/>
</dbReference>
<dbReference type="PROSITE" id="PS50043">
    <property type="entry name" value="HTH_LUXR_2"/>
    <property type="match status" value="1"/>
</dbReference>
<dbReference type="RefSeq" id="WP_025074040.1">
    <property type="nucleotide sequence ID" value="NZ_FQVD01000006.1"/>
</dbReference>
<evidence type="ECO:0000256" key="1">
    <source>
        <dbReference type="ARBA" id="ARBA00023015"/>
    </source>
</evidence>
<evidence type="ECO:0000259" key="4">
    <source>
        <dbReference type="PROSITE" id="PS50043"/>
    </source>
</evidence>
<dbReference type="AlphaFoldDB" id="A0A1M4WJH4"/>
<evidence type="ECO:0000313" key="5">
    <source>
        <dbReference type="EMBL" id="SHE81347.1"/>
    </source>
</evidence>
<evidence type="ECO:0000256" key="2">
    <source>
        <dbReference type="ARBA" id="ARBA00023125"/>
    </source>
</evidence>
<dbReference type="InterPro" id="IPR000792">
    <property type="entry name" value="Tscrpt_reg_LuxR_C"/>
</dbReference>
<sequence length="257" mass="30097">MDVLQKEIDEVYAMHSIVHETLDYKKLEQHQLFIHSLIAINGGCAVISDLSNRKSYVTVHPWAHFLGLTFEEASLQVIDSMDEDYIYRRIHPEDLVEKRLLEYKFFQKTFSMSPKERLKYRGRCRLRIMNENGEYQYVDNLVQIMENTPAGNVWLIFCLYSLSADQRPESGIYATITHMERGEVEMLFLLDEHRSILSEREKEILRCIRKGLSSKEIANFFCISVNTVNRHRQNILEKLSVGNSIEACRAAELMKLL</sequence>
<dbReference type="Proteomes" id="UP000184436">
    <property type="component" value="Unassembled WGS sequence"/>
</dbReference>
<dbReference type="PROSITE" id="PS00622">
    <property type="entry name" value="HTH_LUXR_1"/>
    <property type="match status" value="1"/>
</dbReference>
<dbReference type="InterPro" id="IPR036388">
    <property type="entry name" value="WH-like_DNA-bd_sf"/>
</dbReference>
<keyword evidence="3" id="KW-0804">Transcription</keyword>